<proteinExistence type="predicted"/>
<name>I4B803_TURPD</name>
<dbReference type="Pfam" id="PF00293">
    <property type="entry name" value="NUDIX"/>
    <property type="match status" value="1"/>
</dbReference>
<dbReference type="PROSITE" id="PS00893">
    <property type="entry name" value="NUDIX_BOX"/>
    <property type="match status" value="1"/>
</dbReference>
<evidence type="ECO:0000313" key="3">
    <source>
        <dbReference type="EMBL" id="AFM13410.1"/>
    </source>
</evidence>
<evidence type="ECO:0000256" key="1">
    <source>
        <dbReference type="ARBA" id="ARBA00022801"/>
    </source>
</evidence>
<reference evidence="3 4" key="1">
    <citation type="submission" date="2012-06" db="EMBL/GenBank/DDBJ databases">
        <title>The complete chromosome of genome of Turneriella parva DSM 21527.</title>
        <authorList>
            <consortium name="US DOE Joint Genome Institute (JGI-PGF)"/>
            <person name="Lucas S."/>
            <person name="Han J."/>
            <person name="Lapidus A."/>
            <person name="Bruce D."/>
            <person name="Goodwin L."/>
            <person name="Pitluck S."/>
            <person name="Peters L."/>
            <person name="Kyrpides N."/>
            <person name="Mavromatis K."/>
            <person name="Ivanova N."/>
            <person name="Mikhailova N."/>
            <person name="Chertkov O."/>
            <person name="Detter J.C."/>
            <person name="Tapia R."/>
            <person name="Han C."/>
            <person name="Land M."/>
            <person name="Hauser L."/>
            <person name="Markowitz V."/>
            <person name="Cheng J.-F."/>
            <person name="Hugenholtz P."/>
            <person name="Woyke T."/>
            <person name="Wu D."/>
            <person name="Gronow S."/>
            <person name="Wellnitz S."/>
            <person name="Brambilla E."/>
            <person name="Klenk H.-P."/>
            <person name="Eisen J.A."/>
        </authorList>
    </citation>
    <scope>NUCLEOTIDE SEQUENCE [LARGE SCALE GENOMIC DNA]</scope>
    <source>
        <strain evidence="4">ATCC BAA-1111 / DSM 21527 / NCTC 11395 / H</strain>
    </source>
</reference>
<protein>
    <submittedName>
        <fullName evidence="3">NUDIX hydrolase</fullName>
    </submittedName>
</protein>
<keyword evidence="4" id="KW-1185">Reference proteome</keyword>
<evidence type="ECO:0000313" key="4">
    <source>
        <dbReference type="Proteomes" id="UP000006048"/>
    </source>
</evidence>
<dbReference type="InterPro" id="IPR000086">
    <property type="entry name" value="NUDIX_hydrolase_dom"/>
</dbReference>
<dbReference type="OrthoDB" id="9806150at2"/>
<dbReference type="PROSITE" id="PS51462">
    <property type="entry name" value="NUDIX"/>
    <property type="match status" value="1"/>
</dbReference>
<dbReference type="InterPro" id="IPR015797">
    <property type="entry name" value="NUDIX_hydrolase-like_dom_sf"/>
</dbReference>
<dbReference type="EMBL" id="CP002959">
    <property type="protein sequence ID" value="AFM13410.1"/>
    <property type="molecule type" value="Genomic_DNA"/>
</dbReference>
<dbReference type="KEGG" id="tpx:Turpa_2771"/>
<feature type="domain" description="Nudix hydrolase" evidence="2">
    <location>
        <begin position="26"/>
        <end position="159"/>
    </location>
</feature>
<organism evidence="3 4">
    <name type="scientific">Turneriella parva (strain ATCC BAA-1111 / DSM 21527 / NCTC 11395 / H)</name>
    <name type="common">Leptospira parva</name>
    <dbReference type="NCBI Taxonomy" id="869212"/>
    <lineage>
        <taxon>Bacteria</taxon>
        <taxon>Pseudomonadati</taxon>
        <taxon>Spirochaetota</taxon>
        <taxon>Spirochaetia</taxon>
        <taxon>Leptospirales</taxon>
        <taxon>Leptospiraceae</taxon>
        <taxon>Turneriella</taxon>
    </lineage>
</organism>
<keyword evidence="1 3" id="KW-0378">Hydrolase</keyword>
<dbReference type="SUPFAM" id="SSF55811">
    <property type="entry name" value="Nudix"/>
    <property type="match status" value="1"/>
</dbReference>
<dbReference type="CDD" id="cd03424">
    <property type="entry name" value="NUDIX_ADPRase_Nudt5_UGPPase_Nudt14"/>
    <property type="match status" value="1"/>
</dbReference>
<dbReference type="RefSeq" id="WP_014803912.1">
    <property type="nucleotide sequence ID" value="NC_018020.1"/>
</dbReference>
<gene>
    <name evidence="3" type="ordered locus">Turpa_2771</name>
</gene>
<sequence length="166" mass="19083">MKVLYRDKEISFTLVKTRFGEKPLLQYPHAAAIMPVEKLRSGKTYLWLVEQYRLGSGAKSWEIPAGKKKNNETILQCAKRELAEEAGFAARHWKKCLQYHPAISFSTEVLHLFAARQLSEKVADHDDDEVFSNKKAFSHQELGRMMKNGKISDGKTLLALHYFDKL</sequence>
<dbReference type="PATRIC" id="fig|869212.3.peg.2793"/>
<dbReference type="HOGENOM" id="CLU_062658_5_1_12"/>
<dbReference type="AlphaFoldDB" id="I4B803"/>
<accession>I4B803</accession>
<dbReference type="InterPro" id="IPR020084">
    <property type="entry name" value="NUDIX_hydrolase_CS"/>
</dbReference>
<dbReference type="Gene3D" id="3.90.79.10">
    <property type="entry name" value="Nucleoside Triphosphate Pyrophosphohydrolase"/>
    <property type="match status" value="1"/>
</dbReference>
<evidence type="ECO:0000259" key="2">
    <source>
        <dbReference type="PROSITE" id="PS51462"/>
    </source>
</evidence>
<dbReference type="GO" id="GO:0016787">
    <property type="term" value="F:hydrolase activity"/>
    <property type="evidence" value="ECO:0007669"/>
    <property type="project" value="UniProtKB-KW"/>
</dbReference>
<dbReference type="Proteomes" id="UP000006048">
    <property type="component" value="Chromosome"/>
</dbReference>
<dbReference type="STRING" id="869212.Turpa_2771"/>